<dbReference type="InterPro" id="IPR045584">
    <property type="entry name" value="Pilin-like"/>
</dbReference>
<evidence type="ECO:0000313" key="5">
    <source>
        <dbReference type="Proteomes" id="UP001219901"/>
    </source>
</evidence>
<dbReference type="GO" id="GO:0015627">
    <property type="term" value="C:type II protein secretion system complex"/>
    <property type="evidence" value="ECO:0007669"/>
    <property type="project" value="InterPro"/>
</dbReference>
<proteinExistence type="predicted"/>
<feature type="transmembrane region" description="Helical" evidence="2">
    <location>
        <begin position="12"/>
        <end position="31"/>
    </location>
</feature>
<protein>
    <submittedName>
        <fullName evidence="4">Prepilin-type N-terminal cleavage/methylation domain-containing protein</fullName>
    </submittedName>
</protein>
<evidence type="ECO:0000313" key="4">
    <source>
        <dbReference type="EMBL" id="WFG38888.1"/>
    </source>
</evidence>
<reference evidence="4" key="2">
    <citation type="journal article" date="2023" name="Nat. Commun.">
        <title>Cultivation of marine bacteria of the SAR202 clade.</title>
        <authorList>
            <person name="Lim Y."/>
            <person name="Seo J.H."/>
            <person name="Giovannoni S.J."/>
            <person name="Kang I."/>
            <person name="Cho J.C."/>
        </authorList>
    </citation>
    <scope>NUCLEOTIDE SEQUENCE</scope>
    <source>
        <strain evidence="4">JH1073</strain>
    </source>
</reference>
<keyword evidence="1" id="KW-0488">Methylation</keyword>
<dbReference type="EMBL" id="WMBE01000001">
    <property type="protein sequence ID" value="MDG0866398.1"/>
    <property type="molecule type" value="Genomic_DNA"/>
</dbReference>
<dbReference type="PROSITE" id="PS00409">
    <property type="entry name" value="PROKAR_NTER_METHYL"/>
    <property type="match status" value="1"/>
</dbReference>
<gene>
    <name evidence="3" type="ORF">GKO46_04840</name>
    <name evidence="4" type="ORF">GKO48_04420</name>
</gene>
<dbReference type="AlphaFoldDB" id="A0AAJ6CRZ5"/>
<dbReference type="Pfam" id="PF07963">
    <property type="entry name" value="N_methyl"/>
    <property type="match status" value="1"/>
</dbReference>
<reference evidence="5 6" key="1">
    <citation type="submission" date="2019-11" db="EMBL/GenBank/DDBJ databases">
        <authorList>
            <person name="Cho J.-C."/>
        </authorList>
    </citation>
    <scope>NUCLEOTIDE SEQUENCE [LARGE SCALE GENOMIC DNA]</scope>
    <source>
        <strain evidence="4 5">JH1073</strain>
        <strain evidence="3 6">JH702</strain>
    </source>
</reference>
<dbReference type="EMBL" id="CP046147">
    <property type="protein sequence ID" value="WFG38888.1"/>
    <property type="molecule type" value="Genomic_DNA"/>
</dbReference>
<dbReference type="RefSeq" id="WP_342822166.1">
    <property type="nucleotide sequence ID" value="NZ_CP046146.1"/>
</dbReference>
<organism evidence="4 5">
    <name type="scientific">Candidatus Lucifugimonas marina</name>
    <dbReference type="NCBI Taxonomy" id="3038979"/>
    <lineage>
        <taxon>Bacteria</taxon>
        <taxon>Bacillati</taxon>
        <taxon>Chloroflexota</taxon>
        <taxon>Dehalococcoidia</taxon>
        <taxon>SAR202 cluster</taxon>
        <taxon>Candidatus Lucifugimonadales</taxon>
        <taxon>Candidatus Lucifugimonadaceae</taxon>
        <taxon>Candidatus Lucifugimonas</taxon>
    </lineage>
</organism>
<keyword evidence="2" id="KW-0472">Membrane</keyword>
<dbReference type="Gene3D" id="3.30.700.10">
    <property type="entry name" value="Glycoprotein, Type 4 Pilin"/>
    <property type="match status" value="1"/>
</dbReference>
<dbReference type="SUPFAM" id="SSF54523">
    <property type="entry name" value="Pili subunits"/>
    <property type="match status" value="1"/>
</dbReference>
<dbReference type="PANTHER" id="PTHR30093">
    <property type="entry name" value="GENERAL SECRETION PATHWAY PROTEIN G"/>
    <property type="match status" value="1"/>
</dbReference>
<dbReference type="NCBIfam" id="TIGR02532">
    <property type="entry name" value="IV_pilin_GFxxxE"/>
    <property type="match status" value="1"/>
</dbReference>
<dbReference type="Proteomes" id="UP001321249">
    <property type="component" value="Unassembled WGS sequence"/>
</dbReference>
<keyword evidence="5" id="KW-1185">Reference proteome</keyword>
<evidence type="ECO:0000313" key="6">
    <source>
        <dbReference type="Proteomes" id="UP001321249"/>
    </source>
</evidence>
<reference evidence="5" key="3">
    <citation type="submission" date="2023-06" db="EMBL/GenBank/DDBJ databases">
        <title>Pangenomics reveal diversification of enzyme families and niche specialization in globally abundant SAR202 bacteria.</title>
        <authorList>
            <person name="Saw J.H.W."/>
        </authorList>
    </citation>
    <scope>NUCLEOTIDE SEQUENCE [LARGE SCALE GENOMIC DNA]</scope>
    <source>
        <strain evidence="5">JH1073</strain>
    </source>
</reference>
<evidence type="ECO:0000256" key="2">
    <source>
        <dbReference type="SAM" id="Phobius"/>
    </source>
</evidence>
<keyword evidence="2" id="KW-1133">Transmembrane helix</keyword>
<sequence>MTTNTRKDRGFTLVELLVVIGIIAALAAVVIPNVSQFANSGDTAAHQTEGATVQSAVDLYLAQNGTIAAQLATTDMTASTPVLSPTYMRLGTTQCSYAWDVTGAVTQSACP</sequence>
<dbReference type="GO" id="GO:0015628">
    <property type="term" value="P:protein secretion by the type II secretion system"/>
    <property type="evidence" value="ECO:0007669"/>
    <property type="project" value="InterPro"/>
</dbReference>
<evidence type="ECO:0000313" key="3">
    <source>
        <dbReference type="EMBL" id="MDG0866398.1"/>
    </source>
</evidence>
<accession>A0AAJ6CRZ5</accession>
<keyword evidence="2" id="KW-0812">Transmembrane</keyword>
<name>A0AAJ6CRZ5_9CHLR</name>
<dbReference type="InterPro" id="IPR012902">
    <property type="entry name" value="N_methyl_site"/>
</dbReference>
<dbReference type="Proteomes" id="UP001219901">
    <property type="component" value="Chromosome"/>
</dbReference>
<dbReference type="PRINTS" id="PR00813">
    <property type="entry name" value="BCTERIALGSPG"/>
</dbReference>
<dbReference type="InterPro" id="IPR000983">
    <property type="entry name" value="Bac_GSPG_pilin"/>
</dbReference>
<evidence type="ECO:0000256" key="1">
    <source>
        <dbReference type="ARBA" id="ARBA00022481"/>
    </source>
</evidence>